<keyword evidence="4" id="KW-0720">Serine protease</keyword>
<evidence type="ECO:0000256" key="5">
    <source>
        <dbReference type="SAM" id="SignalP"/>
    </source>
</evidence>
<dbReference type="InterPro" id="IPR029062">
    <property type="entry name" value="Class_I_gatase-like"/>
</dbReference>
<dbReference type="AlphaFoldDB" id="A0A5N4AJG7"/>
<feature type="signal peptide" evidence="5">
    <location>
        <begin position="1"/>
        <end position="17"/>
    </location>
</feature>
<gene>
    <name evidence="7" type="ORF">PPYR_08464</name>
</gene>
<dbReference type="InterPro" id="IPR005320">
    <property type="entry name" value="Peptidase_S51"/>
</dbReference>
<dbReference type="SMART" id="SM00020">
    <property type="entry name" value="Tryp_SPc"/>
    <property type="match status" value="1"/>
</dbReference>
<keyword evidence="5" id="KW-0732">Signal</keyword>
<evidence type="ECO:0000256" key="4">
    <source>
        <dbReference type="ARBA" id="ARBA00022825"/>
    </source>
</evidence>
<dbReference type="GO" id="GO:0006508">
    <property type="term" value="P:proteolysis"/>
    <property type="evidence" value="ECO:0007669"/>
    <property type="project" value="UniProtKB-KW"/>
</dbReference>
<comment type="similarity">
    <text evidence="1">Belongs to the peptidase S51 family.</text>
</comment>
<feature type="chain" id="PRO_5024284954" description="Peptidase S1 domain-containing protein" evidence="5">
    <location>
        <begin position="18"/>
        <end position="421"/>
    </location>
</feature>
<keyword evidence="8" id="KW-1185">Reference proteome</keyword>
<evidence type="ECO:0000313" key="8">
    <source>
        <dbReference type="Proteomes" id="UP000327044"/>
    </source>
</evidence>
<dbReference type="SUPFAM" id="SSF52317">
    <property type="entry name" value="Class I glutamine amidotransferase-like"/>
    <property type="match status" value="1"/>
</dbReference>
<dbReference type="InterPro" id="IPR001254">
    <property type="entry name" value="Trypsin_dom"/>
</dbReference>
<dbReference type="PROSITE" id="PS50240">
    <property type="entry name" value="TRYPSIN_DOM"/>
    <property type="match status" value="1"/>
</dbReference>
<dbReference type="Proteomes" id="UP000327044">
    <property type="component" value="Unassembled WGS sequence"/>
</dbReference>
<dbReference type="Pfam" id="PF00089">
    <property type="entry name" value="Trypsin"/>
    <property type="match status" value="1"/>
</dbReference>
<accession>A0A5N4AJG7</accession>
<sequence>MNSAWISFILLIGNALGCDKTNCVTLSLCPALQRYVTNPVTNLALRNVEKLICEIDEDVRICCDQMAIANLQKESKSFYDNTKTCGIQDPTYEFPWMVGLFAFGRPLCSGALLNERYVLTSASCISYNGSLDLFSILLGDLNLKSNSCNQTNYATKECIQMKFLSVEETIPHPLFNGTFNNVGLIRLNESVVYTDYIQPICLPEATSNWPAMNSMYTSAFNFDPKTEREKFKRTTTVILKPLDMCREWYKSHGHTITLNELNFCSIDKDDTPPAFASTVVDCGAPVVTFHNNIWVLHEGLIYLGSSAGTNVATRGIHTTNDMPIVYPPSLDALKLVPFNINPHYLDADPNSVHKGETREERILQYQELPEAGVVVGLREGSMLLIENETMTLKGISKSRLFIPGEDPREIDVGADISYLLN</sequence>
<evidence type="ECO:0000259" key="6">
    <source>
        <dbReference type="PROSITE" id="PS50240"/>
    </source>
</evidence>
<evidence type="ECO:0000256" key="2">
    <source>
        <dbReference type="ARBA" id="ARBA00022670"/>
    </source>
</evidence>
<dbReference type="InterPro" id="IPR009003">
    <property type="entry name" value="Peptidase_S1_PA"/>
</dbReference>
<evidence type="ECO:0000256" key="3">
    <source>
        <dbReference type="ARBA" id="ARBA00022801"/>
    </source>
</evidence>
<protein>
    <recommendedName>
        <fullName evidence="6">Peptidase S1 domain-containing protein</fullName>
    </recommendedName>
</protein>
<keyword evidence="3" id="KW-0378">Hydrolase</keyword>
<dbReference type="SUPFAM" id="SSF50494">
    <property type="entry name" value="Trypsin-like serine proteases"/>
    <property type="match status" value="1"/>
</dbReference>
<dbReference type="Gene3D" id="2.40.10.10">
    <property type="entry name" value="Trypsin-like serine proteases"/>
    <property type="match status" value="1"/>
</dbReference>
<feature type="domain" description="Peptidase S1" evidence="6">
    <location>
        <begin position="93"/>
        <end position="326"/>
    </location>
</feature>
<reference evidence="7 8" key="1">
    <citation type="journal article" date="2018" name="Elife">
        <title>Firefly genomes illuminate parallel origins of bioluminescence in beetles.</title>
        <authorList>
            <person name="Fallon T.R."/>
            <person name="Lower S.E."/>
            <person name="Chang C.H."/>
            <person name="Bessho-Uehara M."/>
            <person name="Martin G.J."/>
            <person name="Bewick A.J."/>
            <person name="Behringer M."/>
            <person name="Debat H.J."/>
            <person name="Wong I."/>
            <person name="Day J.C."/>
            <person name="Suvorov A."/>
            <person name="Silva C.J."/>
            <person name="Stanger-Hall K.F."/>
            <person name="Hall D.W."/>
            <person name="Schmitz R.J."/>
            <person name="Nelson D.R."/>
            <person name="Lewis S.M."/>
            <person name="Shigenobu S."/>
            <person name="Bybee S.M."/>
            <person name="Larracuente A.M."/>
            <person name="Oba Y."/>
            <person name="Weng J.K."/>
        </authorList>
    </citation>
    <scope>NUCLEOTIDE SEQUENCE [LARGE SCALE GENOMIC DNA]</scope>
    <source>
        <strain evidence="7">1611_PpyrPB1</strain>
        <tissue evidence="7">Whole body</tissue>
    </source>
</reference>
<dbReference type="InParanoid" id="A0A5N4AJG7"/>
<dbReference type="GO" id="GO:0004252">
    <property type="term" value="F:serine-type endopeptidase activity"/>
    <property type="evidence" value="ECO:0007669"/>
    <property type="project" value="InterPro"/>
</dbReference>
<keyword evidence="2" id="KW-0645">Protease</keyword>
<organism evidence="7 8">
    <name type="scientific">Photinus pyralis</name>
    <name type="common">Common eastern firefly</name>
    <name type="synonym">Lampyris pyralis</name>
    <dbReference type="NCBI Taxonomy" id="7054"/>
    <lineage>
        <taxon>Eukaryota</taxon>
        <taxon>Metazoa</taxon>
        <taxon>Ecdysozoa</taxon>
        <taxon>Arthropoda</taxon>
        <taxon>Hexapoda</taxon>
        <taxon>Insecta</taxon>
        <taxon>Pterygota</taxon>
        <taxon>Neoptera</taxon>
        <taxon>Endopterygota</taxon>
        <taxon>Coleoptera</taxon>
        <taxon>Polyphaga</taxon>
        <taxon>Elateriformia</taxon>
        <taxon>Elateroidea</taxon>
        <taxon>Lampyridae</taxon>
        <taxon>Lampyrinae</taxon>
        <taxon>Photinus</taxon>
    </lineage>
</organism>
<dbReference type="Gene3D" id="3.40.50.880">
    <property type="match status" value="1"/>
</dbReference>
<dbReference type="PANTHER" id="PTHR20842">
    <property type="entry name" value="PROTEASE S51 ALPHA-ASPARTYL DIPEPTIDASE"/>
    <property type="match status" value="1"/>
</dbReference>
<evidence type="ECO:0000313" key="7">
    <source>
        <dbReference type="EMBL" id="KAB0797471.1"/>
    </source>
</evidence>
<comment type="caution">
    <text evidence="7">The sequence shown here is derived from an EMBL/GenBank/DDBJ whole genome shotgun (WGS) entry which is preliminary data.</text>
</comment>
<name>A0A5N4AJG7_PHOPY</name>
<dbReference type="InterPro" id="IPR043504">
    <property type="entry name" value="Peptidase_S1_PA_chymotrypsin"/>
</dbReference>
<dbReference type="EMBL" id="VVIM01000006">
    <property type="protein sequence ID" value="KAB0797471.1"/>
    <property type="molecule type" value="Genomic_DNA"/>
</dbReference>
<evidence type="ECO:0000256" key="1">
    <source>
        <dbReference type="ARBA" id="ARBA00006534"/>
    </source>
</evidence>
<proteinExistence type="inferred from homology"/>
<dbReference type="Pfam" id="PF03575">
    <property type="entry name" value="Peptidase_S51"/>
    <property type="match status" value="1"/>
</dbReference>
<dbReference type="PANTHER" id="PTHR20842:SF0">
    <property type="entry name" value="ALPHA-ASPARTYL DIPEPTIDASE"/>
    <property type="match status" value="1"/>
</dbReference>